<proteinExistence type="evidence at transcript level"/>
<organism evidence="1">
    <name type="scientific">Macaca fascicularis</name>
    <name type="common">Crab-eating macaque</name>
    <name type="synonym">Cynomolgus monkey</name>
    <dbReference type="NCBI Taxonomy" id="9541"/>
    <lineage>
        <taxon>Eukaryota</taxon>
        <taxon>Metazoa</taxon>
        <taxon>Chordata</taxon>
        <taxon>Craniata</taxon>
        <taxon>Vertebrata</taxon>
        <taxon>Euteleostomi</taxon>
        <taxon>Mammalia</taxon>
        <taxon>Eutheria</taxon>
        <taxon>Euarchontoglires</taxon>
        <taxon>Primates</taxon>
        <taxon>Haplorrhini</taxon>
        <taxon>Catarrhini</taxon>
        <taxon>Cercopithecidae</taxon>
        <taxon>Cercopithecinae</taxon>
        <taxon>Macaca</taxon>
    </lineage>
</organism>
<protein>
    <submittedName>
        <fullName evidence="1">Macaca fascicularis brain cDNA, clone: QflA-23430</fullName>
    </submittedName>
</protein>
<dbReference type="AlphaFoldDB" id="I7GDQ9"/>
<name>I7GDQ9_MACFA</name>
<sequence length="57" mass="6016">MLLLLGDHTLGITGLASSACFSSHPPPSSTDNLVEVCSVSCVAYYNCSLVLLFLLLE</sequence>
<reference evidence="1" key="1">
    <citation type="journal article" date="2007" name="PLoS Biol.">
        <title>Rate of evolution in brain-expressed genes in humans and other primates.</title>
        <authorList>
            <person name="Wang H.-Y."/>
            <person name="Chien H.-C."/>
            <person name="Osada N."/>
            <person name="Hashimoto K."/>
            <person name="Sugano S."/>
            <person name="Gojobori T."/>
            <person name="Chou C.-K."/>
            <person name="Tsai S.-F."/>
            <person name="Wu C.-I."/>
            <person name="Shen C.-K.J."/>
        </authorList>
    </citation>
    <scope>NUCLEOTIDE SEQUENCE</scope>
</reference>
<evidence type="ECO:0000313" key="1">
    <source>
        <dbReference type="EMBL" id="BAE90680.1"/>
    </source>
</evidence>
<accession>I7GDQ9</accession>
<dbReference type="EMBL" id="AB173618">
    <property type="protein sequence ID" value="BAE90680.1"/>
    <property type="molecule type" value="mRNA"/>
</dbReference>